<keyword evidence="4" id="KW-1185">Reference proteome</keyword>
<reference evidence="3 4" key="1">
    <citation type="journal article" date="2011" name="PLoS Genet.">
        <title>Finished genome of the fungal wheat pathogen Mycosphaerella graminicola reveals dispensome structure, chromosome plasticity, and stealth pathogenesis.</title>
        <authorList>
            <person name="Goodwin S.B."/>
            <person name="Ben M'barek S."/>
            <person name="Dhillon B."/>
            <person name="Wittenberg A.H.J."/>
            <person name="Crane C.F."/>
            <person name="Hane J.K."/>
            <person name="Foster A.J."/>
            <person name="Van der Lee T.A.J."/>
            <person name="Grimwood J."/>
            <person name="Aerts A."/>
            <person name="Antoniw J."/>
            <person name="Bailey A."/>
            <person name="Bluhm B."/>
            <person name="Bowler J."/>
            <person name="Bristow J."/>
            <person name="van der Burgt A."/>
            <person name="Canto-Canche B."/>
            <person name="Churchill A.C.L."/>
            <person name="Conde-Ferraez L."/>
            <person name="Cools H.J."/>
            <person name="Coutinho P.M."/>
            <person name="Csukai M."/>
            <person name="Dehal P."/>
            <person name="De Wit P."/>
            <person name="Donzelli B."/>
            <person name="van de Geest H.C."/>
            <person name="van Ham R.C.H.J."/>
            <person name="Hammond-Kosack K.E."/>
            <person name="Henrissat B."/>
            <person name="Kilian A."/>
            <person name="Kobayashi A.K."/>
            <person name="Koopmann E."/>
            <person name="Kourmpetis Y."/>
            <person name="Kuzniar A."/>
            <person name="Lindquist E."/>
            <person name="Lombard V."/>
            <person name="Maliepaard C."/>
            <person name="Martins N."/>
            <person name="Mehrabi R."/>
            <person name="Nap J.P.H."/>
            <person name="Ponomarenko A."/>
            <person name="Rudd J.J."/>
            <person name="Salamov A."/>
            <person name="Schmutz J."/>
            <person name="Schouten H.J."/>
            <person name="Shapiro H."/>
            <person name="Stergiopoulos I."/>
            <person name="Torriani S.F.F."/>
            <person name="Tu H."/>
            <person name="de Vries R.P."/>
            <person name="Waalwijk C."/>
            <person name="Ware S.B."/>
            <person name="Wiebenga A."/>
            <person name="Zwiers L.-H."/>
            <person name="Oliver R.P."/>
            <person name="Grigoriev I.V."/>
            <person name="Kema G.H.J."/>
        </authorList>
    </citation>
    <scope>NUCLEOTIDE SEQUENCE [LARGE SCALE GENOMIC DNA]</scope>
    <source>
        <strain evidence="4">CBS 115943 / IPO323</strain>
    </source>
</reference>
<accession>F9XSD0</accession>
<dbReference type="GeneID" id="13396670"/>
<feature type="compositionally biased region" description="Acidic residues" evidence="2">
    <location>
        <begin position="106"/>
        <end position="125"/>
    </location>
</feature>
<sequence>MNVHRFANLNARYSMPQTQNDENKESTTVNPPATSGNGDEELSGSKSKDDGSQNEQETVQHQESTSLPSESHEVPLAATETSSKQKVFSIDASTRHVMPSSAPVPSDDDSESDGIDYGPDSDPDSNVDVGDQAKLKKRTKHEKQKDQKRLQNKRAAEQQKIENDLKAQREAEAAKERTEQQIEAAAEKAKLKTALNELAITCKSIMPPATAMKKHPLQRILGGPNGFQYTLAADIDWTHLRPEAQYSHSRKSWSDLDEDGDDVVSELFNVKLDPTTGPKARELLKKTPGVVEQPRMWKDTDFLDALRQARHPHGQIDPDKEYKEYKVRDIIGETKTKYYVDWEDDSKTGEQYVPTWEPKDHVNELAVESWIRKQAAKSEKTGAKGKSTLQKSAAKKVLKETPAPAQSTPRRRPKRVIDSSPTDNISSVAANVWQIRIRQIAPEKLGYLTQGRGYQVFLDIVNRPLSSSWPEGAKCVDLLEGFQQRLEQNQNVDVALELLSIRESVEMGSATVAVQLQQIAPECIKKWGDMIENIVHNAEVRLEDGVNTFGIVQCEVKRLKLLVVDLENFSTELRASHREVLAQVQQKQLLPQIHYELENAAKKYVSEAVDDNMYKFQKQLDDSKSNLDGTLKFAQEFQTAMDTMHGQHMSKIQSKFEALAANFRALPLPDDIQAFIDSAIDGKWSKLVASMNGRESQDSQIQQELVALTAKYDNAFIFMKTQNDSLRKRVGDMITKVENFEKVQNTSSADPDEDSLATQIEKLQMRCKMLENVAKKSSAQSDEIEKLQARCNTLEVAAQKSPAKSMADTSMEERMNKLEAVLVKQTATITAQQQTIAQLSKYNKDVVKPYMAGES</sequence>
<evidence type="ECO:0000313" key="4">
    <source>
        <dbReference type="Proteomes" id="UP000008062"/>
    </source>
</evidence>
<proteinExistence type="predicted"/>
<evidence type="ECO:0000256" key="1">
    <source>
        <dbReference type="SAM" id="Coils"/>
    </source>
</evidence>
<dbReference type="AlphaFoldDB" id="F9XSD0"/>
<name>F9XSD0_ZYMTI</name>
<organism evidence="3 4">
    <name type="scientific">Zymoseptoria tritici (strain CBS 115943 / IPO323)</name>
    <name type="common">Speckled leaf blotch fungus</name>
    <name type="synonym">Septoria tritici</name>
    <dbReference type="NCBI Taxonomy" id="336722"/>
    <lineage>
        <taxon>Eukaryota</taxon>
        <taxon>Fungi</taxon>
        <taxon>Dikarya</taxon>
        <taxon>Ascomycota</taxon>
        <taxon>Pezizomycotina</taxon>
        <taxon>Dothideomycetes</taxon>
        <taxon>Dothideomycetidae</taxon>
        <taxon>Mycosphaerellales</taxon>
        <taxon>Mycosphaerellaceae</taxon>
        <taxon>Zymoseptoria</taxon>
    </lineage>
</organism>
<feature type="coiled-coil region" evidence="1">
    <location>
        <begin position="753"/>
        <end position="790"/>
    </location>
</feature>
<evidence type="ECO:0000313" key="3">
    <source>
        <dbReference type="EMBL" id="EGP81853.1"/>
    </source>
</evidence>
<feature type="compositionally biased region" description="Polar residues" evidence="2">
    <location>
        <begin position="53"/>
        <end position="69"/>
    </location>
</feature>
<dbReference type="InParanoid" id="F9XSD0"/>
<feature type="compositionally biased region" description="Polar residues" evidence="2">
    <location>
        <begin position="15"/>
        <end position="37"/>
    </location>
</feature>
<dbReference type="EMBL" id="CM001216">
    <property type="protein sequence ID" value="EGP81853.1"/>
    <property type="molecule type" value="Genomic_DNA"/>
</dbReference>
<feature type="region of interest" description="Disordered" evidence="2">
    <location>
        <begin position="376"/>
        <end position="422"/>
    </location>
</feature>
<dbReference type="OrthoDB" id="3647690at2759"/>
<keyword evidence="1" id="KW-0175">Coiled coil</keyword>
<protein>
    <recommendedName>
        <fullName evidence="5">Chromo domain-containing protein</fullName>
    </recommendedName>
</protein>
<dbReference type="RefSeq" id="XP_003846877.1">
    <property type="nucleotide sequence ID" value="XM_003846829.1"/>
</dbReference>
<dbReference type="HOGENOM" id="CLU_334064_0_0_1"/>
<gene>
    <name evidence="3" type="ORF">MYCGRDRAFT_98120</name>
</gene>
<dbReference type="eggNOG" id="ENOG502S6DU">
    <property type="taxonomic scope" value="Eukaryota"/>
</dbReference>
<dbReference type="KEGG" id="ztr:MYCGRDRAFT_98120"/>
<dbReference type="Proteomes" id="UP000008062">
    <property type="component" value="Chromosome 21"/>
</dbReference>
<feature type="compositionally biased region" description="Basic and acidic residues" evidence="2">
    <location>
        <begin position="143"/>
        <end position="179"/>
    </location>
</feature>
<evidence type="ECO:0000256" key="2">
    <source>
        <dbReference type="SAM" id="MobiDB-lite"/>
    </source>
</evidence>
<feature type="region of interest" description="Disordered" evidence="2">
    <location>
        <begin position="1"/>
        <end position="179"/>
    </location>
</feature>
<evidence type="ECO:0008006" key="5">
    <source>
        <dbReference type="Google" id="ProtNLM"/>
    </source>
</evidence>